<keyword evidence="2" id="KW-0472">Membrane</keyword>
<dbReference type="Proteomes" id="UP000830434">
    <property type="component" value="Chromosome"/>
</dbReference>
<accession>A0A8U0IFK4</accession>
<sequence length="181" mass="19263">MRHHSASDAEREPEPDSDSPPTARPRARQVRDGAVGGLVATLVMTAYRLPISRSLPPTARLWALYVAGGDEDDHPVPAVVLHLLYGTVAGALFGAAGALLGGDPTPTADDDAEARREEVGLLAGVGYALALSWFGERVLLRRLLGMDPDRDESLVFHVGHVIYGLTLGTWIGSRVSHPEDG</sequence>
<keyword evidence="2" id="KW-1133">Transmembrane helix</keyword>
<feature type="region of interest" description="Disordered" evidence="1">
    <location>
        <begin position="1"/>
        <end position="31"/>
    </location>
</feature>
<keyword evidence="2" id="KW-0812">Transmembrane</keyword>
<feature type="compositionally biased region" description="Basic and acidic residues" evidence="1">
    <location>
        <begin position="1"/>
        <end position="14"/>
    </location>
</feature>
<keyword evidence="4" id="KW-1185">Reference proteome</keyword>
<feature type="transmembrane region" description="Helical" evidence="2">
    <location>
        <begin position="79"/>
        <end position="100"/>
    </location>
</feature>
<dbReference type="KEGG" id="haxz:M0R88_09865"/>
<evidence type="ECO:0000256" key="2">
    <source>
        <dbReference type="SAM" id="Phobius"/>
    </source>
</evidence>
<gene>
    <name evidence="3" type="ORF">M0R88_09865</name>
</gene>
<proteinExistence type="predicted"/>
<evidence type="ECO:0000313" key="4">
    <source>
        <dbReference type="Proteomes" id="UP000830434"/>
    </source>
</evidence>
<evidence type="ECO:0000256" key="1">
    <source>
        <dbReference type="SAM" id="MobiDB-lite"/>
    </source>
</evidence>
<name>A0A8U0IFK4_9EURY</name>
<dbReference type="RefSeq" id="WP_248653343.1">
    <property type="nucleotide sequence ID" value="NZ_CP096658.1"/>
</dbReference>
<dbReference type="GeneID" id="72190162"/>
<dbReference type="AlphaFoldDB" id="A0A8U0IFK4"/>
<feature type="transmembrane region" description="Helical" evidence="2">
    <location>
        <begin position="120"/>
        <end position="140"/>
    </location>
</feature>
<reference evidence="3" key="1">
    <citation type="submission" date="2022-04" db="EMBL/GenBank/DDBJ databases">
        <title>Diverse halophilic archaea isolated from saline environments.</title>
        <authorList>
            <person name="Cui H.-L."/>
        </authorList>
    </citation>
    <scope>NUCLEOTIDE SEQUENCE</scope>
    <source>
        <strain evidence="3">XZYJT40</strain>
    </source>
</reference>
<protein>
    <submittedName>
        <fullName evidence="3">Uncharacterized protein</fullName>
    </submittedName>
</protein>
<evidence type="ECO:0000313" key="3">
    <source>
        <dbReference type="EMBL" id="UPV98838.1"/>
    </source>
</evidence>
<dbReference type="EMBL" id="CP096658">
    <property type="protein sequence ID" value="UPV98838.1"/>
    <property type="molecule type" value="Genomic_DNA"/>
</dbReference>
<organism evidence="3 4">
    <name type="scientific">Halorussus gelatinilyticus</name>
    <dbReference type="NCBI Taxonomy" id="2937524"/>
    <lineage>
        <taxon>Archaea</taxon>
        <taxon>Methanobacteriati</taxon>
        <taxon>Methanobacteriota</taxon>
        <taxon>Stenosarchaea group</taxon>
        <taxon>Halobacteria</taxon>
        <taxon>Halobacteriales</taxon>
        <taxon>Haladaptataceae</taxon>
        <taxon>Halorussus</taxon>
    </lineage>
</organism>